<dbReference type="Pfam" id="PF07859">
    <property type="entry name" value="Abhydrolase_3"/>
    <property type="match status" value="1"/>
</dbReference>
<evidence type="ECO:0000256" key="2">
    <source>
        <dbReference type="ARBA" id="ARBA00022801"/>
    </source>
</evidence>
<comment type="similarity">
    <text evidence="1">Belongs to the 'GDXG' lipolytic enzyme family.</text>
</comment>
<dbReference type="EMBL" id="CAEZYR010000004">
    <property type="protein sequence ID" value="CAB4726496.1"/>
    <property type="molecule type" value="Genomic_DNA"/>
</dbReference>
<dbReference type="PANTHER" id="PTHR48081:SF8">
    <property type="entry name" value="ALPHA_BETA HYDROLASE FOLD-3 DOMAIN-CONTAINING PROTEIN-RELATED"/>
    <property type="match status" value="1"/>
</dbReference>
<evidence type="ECO:0000313" key="4">
    <source>
        <dbReference type="EMBL" id="CAB4726496.1"/>
    </source>
</evidence>
<gene>
    <name evidence="4" type="ORF">UFOPK2754_00176</name>
</gene>
<evidence type="ECO:0000256" key="1">
    <source>
        <dbReference type="ARBA" id="ARBA00010515"/>
    </source>
</evidence>
<dbReference type="SUPFAM" id="SSF53474">
    <property type="entry name" value="alpha/beta-Hydrolases"/>
    <property type="match status" value="1"/>
</dbReference>
<dbReference type="InterPro" id="IPR013094">
    <property type="entry name" value="AB_hydrolase_3"/>
</dbReference>
<dbReference type="GO" id="GO:0016787">
    <property type="term" value="F:hydrolase activity"/>
    <property type="evidence" value="ECO:0007669"/>
    <property type="project" value="UniProtKB-KW"/>
</dbReference>
<dbReference type="Gene3D" id="3.40.50.1820">
    <property type="entry name" value="alpha/beta hydrolase"/>
    <property type="match status" value="1"/>
</dbReference>
<dbReference type="FunFam" id="3.40.50.1820:FF:000089">
    <property type="entry name" value="Alpha/beta hydrolase"/>
    <property type="match status" value="1"/>
</dbReference>
<organism evidence="4">
    <name type="scientific">freshwater metagenome</name>
    <dbReference type="NCBI Taxonomy" id="449393"/>
    <lineage>
        <taxon>unclassified sequences</taxon>
        <taxon>metagenomes</taxon>
        <taxon>ecological metagenomes</taxon>
    </lineage>
</organism>
<reference evidence="4" key="1">
    <citation type="submission" date="2020-05" db="EMBL/GenBank/DDBJ databases">
        <authorList>
            <person name="Chiriac C."/>
            <person name="Salcher M."/>
            <person name="Ghai R."/>
            <person name="Kavagutti S V."/>
        </authorList>
    </citation>
    <scope>NUCLEOTIDE SEQUENCE</scope>
</reference>
<dbReference type="InterPro" id="IPR002168">
    <property type="entry name" value="Lipase_GDXG_HIS_AS"/>
</dbReference>
<evidence type="ECO:0000259" key="3">
    <source>
        <dbReference type="Pfam" id="PF07859"/>
    </source>
</evidence>
<name>A0A6J6RVD8_9ZZZZ</name>
<feature type="domain" description="Alpha/beta hydrolase fold-3" evidence="3">
    <location>
        <begin position="78"/>
        <end position="285"/>
    </location>
</feature>
<dbReference type="PANTHER" id="PTHR48081">
    <property type="entry name" value="AB HYDROLASE SUPERFAMILY PROTEIN C4A8.06C"/>
    <property type="match status" value="1"/>
</dbReference>
<keyword evidence="2" id="KW-0378">Hydrolase</keyword>
<dbReference type="InterPro" id="IPR029058">
    <property type="entry name" value="AB_hydrolase_fold"/>
</dbReference>
<dbReference type="PROSITE" id="PS01173">
    <property type="entry name" value="LIPASE_GDXG_HIS"/>
    <property type="match status" value="1"/>
</dbReference>
<proteinExistence type="inferred from homology"/>
<accession>A0A6J6RVD8</accession>
<protein>
    <submittedName>
        <fullName evidence="4">Unannotated protein</fullName>
    </submittedName>
</protein>
<dbReference type="AlphaFoldDB" id="A0A6J6RVD8"/>
<sequence length="310" mass="33394">MPLLSSFRGILDAVASAPTPLWELPIAEARRNAEVGAAFLGGEPEHVGLVRDRTIPGPGGPISVRVYQPDGYGPHGVLVYFHGGGYVMCSIDTHDTLCRQLCNRGRCVVVSVDYRLAPEHPFPAGLDDAIAAMQWVQDNAAEVNGDRSRVAVGGDSAGANFAAVAAIVNRDDSRRPGLRLQLLLYPGTDRRGGYASLVENGEGYLLSTAMRQWFGRLYIPATADLADWRLSPMCATTLDELAPAHVVTAEFDPLRDEGDAYAERLASSGVPVEHRRVSGMIHGFMQYGSLVPEVMTEIDLVGARLRKALA</sequence>
<dbReference type="InterPro" id="IPR050300">
    <property type="entry name" value="GDXG_lipolytic_enzyme"/>
</dbReference>